<dbReference type="PANTHER" id="PTHR24249">
    <property type="entry name" value="HISTAMINE RECEPTOR-RELATED G-PROTEIN COUPLED RECEPTOR"/>
    <property type="match status" value="1"/>
</dbReference>
<keyword evidence="6" id="KW-0472">Membrane</keyword>
<comment type="caution">
    <text evidence="10">The sequence shown here is derived from an EMBL/GenBank/DDBJ whole genome shotgun (WGS) entry which is preliminary data.</text>
</comment>
<proteinExistence type="inferred from homology"/>
<comment type="subcellular location">
    <subcellularLocation>
        <location evidence="1">Cell membrane</location>
        <topology evidence="1">Multi-pass membrane protein</topology>
    </subcellularLocation>
</comment>
<comment type="similarity">
    <text evidence="9">Belongs to the G-protein coupled receptor 1 family.</text>
</comment>
<dbReference type="InterPro" id="IPR000276">
    <property type="entry name" value="GPCR_Rhodpsn"/>
</dbReference>
<keyword evidence="2" id="KW-1003">Cell membrane</keyword>
<evidence type="ECO:0000256" key="3">
    <source>
        <dbReference type="ARBA" id="ARBA00022692"/>
    </source>
</evidence>
<gene>
    <name evidence="10" type="ORF">OFUS_LOCUS18813</name>
</gene>
<evidence type="ECO:0000256" key="5">
    <source>
        <dbReference type="ARBA" id="ARBA00023040"/>
    </source>
</evidence>
<dbReference type="InterPro" id="IPR017452">
    <property type="entry name" value="GPCR_Rhodpsn_7TM"/>
</dbReference>
<evidence type="ECO:0000256" key="6">
    <source>
        <dbReference type="ARBA" id="ARBA00023136"/>
    </source>
</evidence>
<dbReference type="Proteomes" id="UP000749559">
    <property type="component" value="Unassembled WGS sequence"/>
</dbReference>
<dbReference type="AlphaFoldDB" id="A0A8J1UMR3"/>
<evidence type="ECO:0000256" key="7">
    <source>
        <dbReference type="ARBA" id="ARBA00023170"/>
    </source>
</evidence>
<dbReference type="PROSITE" id="PS50262">
    <property type="entry name" value="G_PROTEIN_RECEP_F1_2"/>
    <property type="match status" value="1"/>
</dbReference>
<dbReference type="PANTHER" id="PTHR24249:SF420">
    <property type="entry name" value="G-PROTEIN COUPLED RECEPTORS FAMILY 1 PROFILE DOMAIN-CONTAINING PROTEIN"/>
    <property type="match status" value="1"/>
</dbReference>
<reference evidence="10" key="1">
    <citation type="submission" date="2022-03" db="EMBL/GenBank/DDBJ databases">
        <authorList>
            <person name="Martin C."/>
        </authorList>
    </citation>
    <scope>NUCLEOTIDE SEQUENCE</scope>
</reference>
<name>A0A8J1UMR3_OWEFU</name>
<accession>A0A8J1UMR3</accession>
<organism evidence="10 11">
    <name type="scientific">Owenia fusiformis</name>
    <name type="common">Polychaete worm</name>
    <dbReference type="NCBI Taxonomy" id="6347"/>
    <lineage>
        <taxon>Eukaryota</taxon>
        <taxon>Metazoa</taxon>
        <taxon>Spiralia</taxon>
        <taxon>Lophotrochozoa</taxon>
        <taxon>Annelida</taxon>
        <taxon>Polychaeta</taxon>
        <taxon>Sedentaria</taxon>
        <taxon>Canalipalpata</taxon>
        <taxon>Sabellida</taxon>
        <taxon>Oweniida</taxon>
        <taxon>Oweniidae</taxon>
        <taxon>Owenia</taxon>
    </lineage>
</organism>
<protein>
    <submittedName>
        <fullName evidence="10">Uncharacterized protein</fullName>
    </submittedName>
</protein>
<dbReference type="PRINTS" id="PR00237">
    <property type="entry name" value="GPCRRHODOPSN"/>
</dbReference>
<dbReference type="GO" id="GO:0005886">
    <property type="term" value="C:plasma membrane"/>
    <property type="evidence" value="ECO:0007669"/>
    <property type="project" value="UniProtKB-SubCell"/>
</dbReference>
<keyword evidence="3 9" id="KW-0812">Transmembrane</keyword>
<dbReference type="Pfam" id="PF00001">
    <property type="entry name" value="7tm_1"/>
    <property type="match status" value="1"/>
</dbReference>
<dbReference type="InterPro" id="IPR050569">
    <property type="entry name" value="TAAR"/>
</dbReference>
<dbReference type="SMART" id="SM01381">
    <property type="entry name" value="7TM_GPCR_Srsx"/>
    <property type="match status" value="1"/>
</dbReference>
<keyword evidence="7 9" id="KW-0675">Receptor</keyword>
<keyword evidence="4" id="KW-1133">Transmembrane helix</keyword>
<keyword evidence="5 9" id="KW-0297">G-protein coupled receptor</keyword>
<dbReference type="SUPFAM" id="SSF81321">
    <property type="entry name" value="Family A G protein-coupled receptor-like"/>
    <property type="match status" value="1"/>
</dbReference>
<evidence type="ECO:0000256" key="1">
    <source>
        <dbReference type="ARBA" id="ARBA00004651"/>
    </source>
</evidence>
<dbReference type="GO" id="GO:0004930">
    <property type="term" value="F:G protein-coupled receptor activity"/>
    <property type="evidence" value="ECO:0007669"/>
    <property type="project" value="UniProtKB-KW"/>
</dbReference>
<dbReference type="CDD" id="cd00637">
    <property type="entry name" value="7tm_classA_rhodopsin-like"/>
    <property type="match status" value="1"/>
</dbReference>
<dbReference type="Gene3D" id="1.20.1070.10">
    <property type="entry name" value="Rhodopsin 7-helix transmembrane proteins"/>
    <property type="match status" value="1"/>
</dbReference>
<evidence type="ECO:0000256" key="2">
    <source>
        <dbReference type="ARBA" id="ARBA00022475"/>
    </source>
</evidence>
<sequence length="319" mass="35485">MESSGDIGITSNITTPPSLQYGSIALATMISVIATVGNGLIILVIVKTRSLHTPTHYLIGTLSLADLLTGSIGNPLHLYASFGPDDYKWCALSYTVLSVFLMLSTLTVTCIAVERYIAIMHPFFYIEWMTIKKMCITIASLCVFSVLVLAYLPVYYGAMVEHPDRCIFTLVIPSTLGVPIFTIVTLLCIITASIYLKILQIARAQAKKMLTMETGSNVSSTKSMKKETKTTIFLCFIVFYFICSWSLNICITLLDYANITAKLFWWYVAMFLSISNSAINPVLYGLGYQEYRRAIKRLMHNSLGNKTNVIDISITQTDT</sequence>
<evidence type="ECO:0000256" key="9">
    <source>
        <dbReference type="RuleBase" id="RU000688"/>
    </source>
</evidence>
<dbReference type="PROSITE" id="PS00237">
    <property type="entry name" value="G_PROTEIN_RECEP_F1_1"/>
    <property type="match status" value="1"/>
</dbReference>
<evidence type="ECO:0000256" key="4">
    <source>
        <dbReference type="ARBA" id="ARBA00022989"/>
    </source>
</evidence>
<dbReference type="EMBL" id="CAIIXF020000009">
    <property type="protein sequence ID" value="CAH1794042.1"/>
    <property type="molecule type" value="Genomic_DNA"/>
</dbReference>
<keyword evidence="11" id="KW-1185">Reference proteome</keyword>
<evidence type="ECO:0000313" key="11">
    <source>
        <dbReference type="Proteomes" id="UP000749559"/>
    </source>
</evidence>
<keyword evidence="8 9" id="KW-0807">Transducer</keyword>
<evidence type="ECO:0000313" key="10">
    <source>
        <dbReference type="EMBL" id="CAH1794042.1"/>
    </source>
</evidence>
<evidence type="ECO:0000256" key="8">
    <source>
        <dbReference type="ARBA" id="ARBA00023224"/>
    </source>
</evidence>
<dbReference type="OrthoDB" id="6287421at2759"/>